<evidence type="ECO:0000259" key="1">
    <source>
        <dbReference type="SMART" id="SM00471"/>
    </source>
</evidence>
<dbReference type="InterPro" id="IPR003607">
    <property type="entry name" value="HD/PDEase_dom"/>
</dbReference>
<accession>A0ABW3AMB2</accession>
<dbReference type="Proteomes" id="UP001597010">
    <property type="component" value="Unassembled WGS sequence"/>
</dbReference>
<organism evidence="2 3">
    <name type="scientific">Mucilaginibacter litoreus</name>
    <dbReference type="NCBI Taxonomy" id="1048221"/>
    <lineage>
        <taxon>Bacteria</taxon>
        <taxon>Pseudomonadati</taxon>
        <taxon>Bacteroidota</taxon>
        <taxon>Sphingobacteriia</taxon>
        <taxon>Sphingobacteriales</taxon>
        <taxon>Sphingobacteriaceae</taxon>
        <taxon>Mucilaginibacter</taxon>
    </lineage>
</organism>
<dbReference type="InterPro" id="IPR006674">
    <property type="entry name" value="HD_domain"/>
</dbReference>
<dbReference type="EMBL" id="JBHTHZ010000001">
    <property type="protein sequence ID" value="MFD0792158.1"/>
    <property type="molecule type" value="Genomic_DNA"/>
</dbReference>
<keyword evidence="3" id="KW-1185">Reference proteome</keyword>
<proteinExistence type="predicted"/>
<name>A0ABW3AMB2_9SPHI</name>
<dbReference type="RefSeq" id="WP_377110866.1">
    <property type="nucleotide sequence ID" value="NZ_JBHTHZ010000001.1"/>
</dbReference>
<comment type="caution">
    <text evidence="2">The sequence shown here is derived from an EMBL/GenBank/DDBJ whole genome shotgun (WGS) entry which is preliminary data.</text>
</comment>
<dbReference type="CDD" id="cd00077">
    <property type="entry name" value="HDc"/>
    <property type="match status" value="1"/>
</dbReference>
<evidence type="ECO:0000313" key="3">
    <source>
        <dbReference type="Proteomes" id="UP001597010"/>
    </source>
</evidence>
<sequence length="195" mass="22290">MIDSPEGKYILTRLRYELPGHFHYHNIDHTLDVYHSAEAIAIQEYIDGETTRLLLIAALYHDSGYLKQISEHEKASCAIAREALVDFGYTAAEIDAVCSIIMATQLPQQPKTLPEQIICDADLDYLGRTDFITTGNRLFEEMKALGSIGTIDDWNKLQVDFLKTHHYFTKTAVENREPKKQENLRALQNKTFSLK</sequence>
<dbReference type="SUPFAM" id="SSF109604">
    <property type="entry name" value="HD-domain/PDEase-like"/>
    <property type="match status" value="1"/>
</dbReference>
<gene>
    <name evidence="2" type="ORF">ACFQZX_00940</name>
</gene>
<reference evidence="3" key="1">
    <citation type="journal article" date="2019" name="Int. J. Syst. Evol. Microbiol.">
        <title>The Global Catalogue of Microorganisms (GCM) 10K type strain sequencing project: providing services to taxonomists for standard genome sequencing and annotation.</title>
        <authorList>
            <consortium name="The Broad Institute Genomics Platform"/>
            <consortium name="The Broad Institute Genome Sequencing Center for Infectious Disease"/>
            <person name="Wu L."/>
            <person name="Ma J."/>
        </authorList>
    </citation>
    <scope>NUCLEOTIDE SEQUENCE [LARGE SCALE GENOMIC DNA]</scope>
    <source>
        <strain evidence="3">CCUG 61484</strain>
    </source>
</reference>
<feature type="domain" description="HD/PDEase" evidence="1">
    <location>
        <begin position="22"/>
        <end position="135"/>
    </location>
</feature>
<evidence type="ECO:0000313" key="2">
    <source>
        <dbReference type="EMBL" id="MFD0792158.1"/>
    </source>
</evidence>
<dbReference type="SMART" id="SM00471">
    <property type="entry name" value="HDc"/>
    <property type="match status" value="1"/>
</dbReference>
<protein>
    <submittedName>
        <fullName evidence="2">HD domain-containing protein</fullName>
    </submittedName>
</protein>
<dbReference type="Gene3D" id="1.10.3210.10">
    <property type="entry name" value="Hypothetical protein af1432"/>
    <property type="match status" value="1"/>
</dbReference>
<dbReference type="Pfam" id="PF01966">
    <property type="entry name" value="HD"/>
    <property type="match status" value="1"/>
</dbReference>